<evidence type="ECO:0000256" key="4">
    <source>
        <dbReference type="ARBA" id="ARBA00022737"/>
    </source>
</evidence>
<dbReference type="CDD" id="cd08374">
    <property type="entry name" value="C2F_Ferlin"/>
    <property type="match status" value="1"/>
</dbReference>
<dbReference type="InterPro" id="IPR000008">
    <property type="entry name" value="C2_dom"/>
</dbReference>
<sequence length="1954" mass="223887">MSITVNLKRIFNLPGRSDRKVELCFRGFTHKTRVLQCENVAIFNEVSKPYYAMDMLMHLQSRTKGFLVLLGKLIISLQHVVTSGRLVVREPLTDASYSLTDIYIELEIRFHPLEGTAGTWDGRDFLSIDEEKDEQRTIGRLDQLDREARRLGQNLLPRDEEDEDDDYDDYDDDVMDMEASNIIFTSLLSRCRPLSKSSVGAMPRVQSFQVNVNILEAQKLVGVNINPAVFISVGNQKRHTATQKSTNCPFYNENFQFDFQEAPQTFLDKVIEIKVFHRRTLAFLLTHIGTFKIDISTVYNQPDHRFYQKWAPLTDPADTRSGIKGYVKASLNVLMKGDTLSMPSLPPSSSNLLLPRGMPSERPWARFRVRIYRAEGLPTMEAGLMAFVSVTDRTVFIDPYVKVTFAGQQGETSVATATNCPVWNEEISFIEQFPPLAQRIKVQILDDSKMGDIALATHFLDLQQISDPTRNGFNPTFGPSWVNLYGSPQNSTLGDVHQALNEGLGEGLFYRGRILLALSMEVYSSSSAIAADTGSAALGKVPEQLKLQYQSKQLANTSVYQQYFLYDAASGPDESGEASVEVPEAATVDVEEIHPLPEGLLGQKEEFLLFASLFEVTMMEPSVGTKPITFELSIGKCGGQFQNKEDLRRSREELRSSREDLSEETRNLLDSEDELDREEVQSPEPENRSVSAAMRPQPTEYSRSFQCLQLHPPLVKSKPCLFVWSQFEDHSFRLYQANWLSKMADRLEIGLDEVEKLLRRPRSKAKQRLDEVLLELVVSCKSVAFSEKRSQSRPNNLDKCRRNFIKKNLILLARQAVRARRRITRRTAKQRLMESKRFLKKLRLLAVEPQSTIPDAFIWLLSGNKRLAYVRIPAYSILFSLVEEQRGRDCGKVSTLYMKSPGGPASEIFVKLEVYLWLGLTKYSKEVISCLPEDFVPVYAEDIGEGEEQRGLVDTDRRYYQLRCHLYQGRGLMAADDDGLSDPFARVVFTTHCQVTRMLPDTLSPAWCECLVFDRVLLEGTREDLQQDPPLIIINIYDYDAVGGPKPLGRAFAEPEFKTVEQLYEKPRLRFFDVNMGRVSAGELLAAFELIELDYSGFGEPTLPSHVDPQELNYDEEHNFYLIPEGVRPVLKTFRIEVLFWGLRDLKRVHLFEVEHPQVKIECAGRQLESEEIESYKTNPNFKEVVHYMDVELPEELYLHPPLTVFVVEHRAFGHLALVGSHVVQNLMDYGPREVAGEPEEEEEPKPKGKTCKISLMLLSEAPLKKIRNKEEELEEEVPEKEELDWWSKYYASLEELEKQVWSCGRLSDIFLSVLCVCVQLYGGDLESEFSHFQDWLRVFPVYKGRASGEDEEEDEEARLMGKYKGSFLVYPIEPEDTEDTSCQIIKGIPRNSPVKVLVRVYIVKATSLAPTDPNGKADPYLVIQVVEQNMDTKDRYIPKQLNPIFGEVFELTVSFPLETELVITVMDHDLVGADDRIGETRIDLENRFYSSHRASCGLALYYDTDGYNMWRDAKKPSTILNEHCRKYGIPSPEYRPSEVKVLNKIFKVPPDAIPEDLLKKNQRSPEEEAEIQEHAALSVLHRWGEMNEFIAGVVPLVPEHVEIRSLMNQDNPGLPQGYLHMWVDMFPTDIPAPPPIDIKPRLPEQYELRVIIWNTDDVFLDDVNPFTGDPSSDIYVKGWIKGLEGDKQETDVHFNSLTGEGNFNWRFVFRFDYLPTEKEVVYKKKESIFSLEESEFRQPAVLALQVWDYDRIAANDFLGAIELRLSDMVRPAKSSGKCTISMAKDRASPRFSIFRAKKMKGWWPLTRPKTAEDFEREEKEKEEAKKKGRKKKKKNKDKRSQLREEDIQYTDSMGNTFLLMGKVEAELQLVTLEQAEANPVGRARKEPEPLDKPNRPTTSFAWFVNPMKTFVFLIWKKYKKYIIALVIITILTLFIVLIVYTMPQQISSLIIKG</sequence>
<keyword evidence="7 9" id="KW-0472">Membrane</keyword>
<dbReference type="Pfam" id="PF22901">
    <property type="entry name" value="dsrm_Ferlin"/>
    <property type="match status" value="1"/>
</dbReference>
<dbReference type="InterPro" id="IPR012561">
    <property type="entry name" value="Ferlin_B-domain"/>
</dbReference>
<dbReference type="SMART" id="SM00239">
    <property type="entry name" value="C2"/>
    <property type="match status" value="5"/>
</dbReference>
<keyword evidence="4" id="KW-0677">Repeat</keyword>
<evidence type="ECO:0000256" key="3">
    <source>
        <dbReference type="ARBA" id="ARBA00022723"/>
    </source>
</evidence>
<evidence type="ECO:0000256" key="2">
    <source>
        <dbReference type="ARBA" id="ARBA00022692"/>
    </source>
</evidence>
<comment type="subcellular location">
    <subcellularLocation>
        <location evidence="1">Membrane</location>
        <topology evidence="1">Single-pass membrane protein</topology>
    </subcellularLocation>
</comment>
<accession>A0A3Q2VKB7</accession>
<evidence type="ECO:0000256" key="8">
    <source>
        <dbReference type="SAM" id="MobiDB-lite"/>
    </source>
</evidence>
<dbReference type="InterPro" id="IPR037726">
    <property type="entry name" value="C2A_Ferlin"/>
</dbReference>
<reference evidence="11" key="2">
    <citation type="submission" date="2025-09" db="UniProtKB">
        <authorList>
            <consortium name="Ensembl"/>
        </authorList>
    </citation>
    <scope>IDENTIFICATION</scope>
</reference>
<evidence type="ECO:0000313" key="11">
    <source>
        <dbReference type="Ensembl" id="ENSHBUP00000012277.1"/>
    </source>
</evidence>
<feature type="region of interest" description="Disordered" evidence="8">
    <location>
        <begin position="1812"/>
        <end position="1846"/>
    </location>
</feature>
<dbReference type="CDD" id="cd08373">
    <property type="entry name" value="C2A_Ferlin"/>
    <property type="match status" value="1"/>
</dbReference>
<organism evidence="11 12">
    <name type="scientific">Haplochromis burtoni</name>
    <name type="common">Burton's mouthbrooder</name>
    <name type="synonym">Chromis burtoni</name>
    <dbReference type="NCBI Taxonomy" id="8153"/>
    <lineage>
        <taxon>Eukaryota</taxon>
        <taxon>Metazoa</taxon>
        <taxon>Chordata</taxon>
        <taxon>Craniata</taxon>
        <taxon>Vertebrata</taxon>
        <taxon>Euteleostomi</taxon>
        <taxon>Actinopterygii</taxon>
        <taxon>Neopterygii</taxon>
        <taxon>Teleostei</taxon>
        <taxon>Neoteleostei</taxon>
        <taxon>Acanthomorphata</taxon>
        <taxon>Ovalentaria</taxon>
        <taxon>Cichlomorphae</taxon>
        <taxon>Cichliformes</taxon>
        <taxon>Cichlidae</taxon>
        <taxon>African cichlids</taxon>
        <taxon>Pseudocrenilabrinae</taxon>
        <taxon>Haplochromini</taxon>
        <taxon>Haplochromis</taxon>
    </lineage>
</organism>
<dbReference type="CDD" id="cd04037">
    <property type="entry name" value="C2E_Ferlin"/>
    <property type="match status" value="1"/>
</dbReference>
<keyword evidence="3" id="KW-0479">Metal-binding</keyword>
<evidence type="ECO:0000259" key="10">
    <source>
        <dbReference type="PROSITE" id="PS50004"/>
    </source>
</evidence>
<dbReference type="InterPro" id="IPR037722">
    <property type="entry name" value="C2C_Ferlin"/>
</dbReference>
<feature type="domain" description="C2" evidence="10">
    <location>
        <begin position="1631"/>
        <end position="1780"/>
    </location>
</feature>
<dbReference type="Pfam" id="PF08150">
    <property type="entry name" value="FerB"/>
    <property type="match status" value="1"/>
</dbReference>
<feature type="domain" description="C2" evidence="10">
    <location>
        <begin position="346"/>
        <end position="482"/>
    </location>
</feature>
<dbReference type="InterPro" id="IPR037724">
    <property type="entry name" value="C2E_Ferlin"/>
</dbReference>
<dbReference type="Ensembl" id="ENSHBUT00000019665.1">
    <property type="protein sequence ID" value="ENSHBUP00000012277.1"/>
    <property type="gene ID" value="ENSHBUG00000014068.1"/>
</dbReference>
<keyword evidence="12" id="KW-1185">Reference proteome</keyword>
<dbReference type="PANTHER" id="PTHR12546:SF36">
    <property type="entry name" value="FER-1-LIKE PROTEIN 4"/>
    <property type="match status" value="1"/>
</dbReference>
<dbReference type="CDD" id="cd04011">
    <property type="entry name" value="C2B_Ferlin"/>
    <property type="match status" value="1"/>
</dbReference>
<feature type="region of interest" description="Disordered" evidence="8">
    <location>
        <begin position="648"/>
        <end position="695"/>
    </location>
</feature>
<dbReference type="InterPro" id="IPR037723">
    <property type="entry name" value="C2D_Ferlin"/>
</dbReference>
<feature type="compositionally biased region" description="Basic residues" evidence="8">
    <location>
        <begin position="1827"/>
        <end position="1838"/>
    </location>
</feature>
<dbReference type="PANTHER" id="PTHR12546">
    <property type="entry name" value="FER-1-LIKE"/>
    <property type="match status" value="1"/>
</dbReference>
<reference evidence="11" key="1">
    <citation type="submission" date="2025-08" db="UniProtKB">
        <authorList>
            <consortium name="Ensembl"/>
        </authorList>
    </citation>
    <scope>IDENTIFICATION</scope>
</reference>
<name>A0A3Q2VKB7_HAPBU</name>
<dbReference type="CDD" id="cd04017">
    <property type="entry name" value="C2D_Ferlin"/>
    <property type="match status" value="1"/>
</dbReference>
<dbReference type="Pfam" id="PF16165">
    <property type="entry name" value="Ferlin_C"/>
    <property type="match status" value="1"/>
</dbReference>
<dbReference type="InterPro" id="IPR012968">
    <property type="entry name" value="FerIin_dom"/>
</dbReference>
<dbReference type="GO" id="GO:0007009">
    <property type="term" value="P:plasma membrane organization"/>
    <property type="evidence" value="ECO:0007669"/>
    <property type="project" value="TreeGrafter"/>
</dbReference>
<dbReference type="InterPro" id="IPR037720">
    <property type="entry name" value="C2B_Ferlin"/>
</dbReference>
<feature type="transmembrane region" description="Helical" evidence="9">
    <location>
        <begin position="1923"/>
        <end position="1943"/>
    </location>
</feature>
<evidence type="ECO:0000256" key="6">
    <source>
        <dbReference type="ARBA" id="ARBA00022989"/>
    </source>
</evidence>
<evidence type="ECO:0000256" key="9">
    <source>
        <dbReference type="SAM" id="Phobius"/>
    </source>
</evidence>
<dbReference type="CDD" id="cd04018">
    <property type="entry name" value="C2C_Ferlin"/>
    <property type="match status" value="1"/>
</dbReference>
<dbReference type="GO" id="GO:0046872">
    <property type="term" value="F:metal ion binding"/>
    <property type="evidence" value="ECO:0007669"/>
    <property type="project" value="UniProtKB-KW"/>
</dbReference>
<feature type="domain" description="C2" evidence="10">
    <location>
        <begin position="1114"/>
        <end position="1240"/>
    </location>
</feature>
<dbReference type="GO" id="GO:0016020">
    <property type="term" value="C:membrane"/>
    <property type="evidence" value="ECO:0007669"/>
    <property type="project" value="UniProtKB-SubCell"/>
</dbReference>
<dbReference type="Proteomes" id="UP000264840">
    <property type="component" value="Unplaced"/>
</dbReference>
<dbReference type="Gene3D" id="2.60.40.150">
    <property type="entry name" value="C2 domain"/>
    <property type="match status" value="6"/>
</dbReference>
<dbReference type="Pfam" id="PF00168">
    <property type="entry name" value="C2"/>
    <property type="match status" value="5"/>
</dbReference>
<evidence type="ECO:0000256" key="5">
    <source>
        <dbReference type="ARBA" id="ARBA00022837"/>
    </source>
</evidence>
<dbReference type="STRING" id="8153.ENSHBUP00000012277"/>
<feature type="compositionally biased region" description="Basic and acidic residues" evidence="8">
    <location>
        <begin position="1812"/>
        <end position="1826"/>
    </location>
</feature>
<feature type="domain" description="C2" evidence="10">
    <location>
        <begin position="1379"/>
        <end position="1498"/>
    </location>
</feature>
<dbReference type="OMA" id="DHTWRLC"/>
<dbReference type="SUPFAM" id="SSF49562">
    <property type="entry name" value="C2 domain (Calcium/lipid-binding domain, CaLB)"/>
    <property type="match status" value="6"/>
</dbReference>
<protein>
    <submittedName>
        <fullName evidence="11">Fer-1-like protein 4</fullName>
    </submittedName>
</protein>
<keyword evidence="6 9" id="KW-1133">Transmembrane helix</keyword>
<dbReference type="InterPro" id="IPR032362">
    <property type="entry name" value="Ferlin_C"/>
</dbReference>
<dbReference type="Pfam" id="PF08151">
    <property type="entry name" value="FerI"/>
    <property type="match status" value="1"/>
</dbReference>
<evidence type="ECO:0000256" key="1">
    <source>
        <dbReference type="ARBA" id="ARBA00004167"/>
    </source>
</evidence>
<dbReference type="InterPro" id="IPR037725">
    <property type="entry name" value="C2F_Ferlin"/>
</dbReference>
<dbReference type="SMART" id="SM01202">
    <property type="entry name" value="FerI"/>
    <property type="match status" value="1"/>
</dbReference>
<dbReference type="InterPro" id="IPR037721">
    <property type="entry name" value="Ferlin"/>
</dbReference>
<keyword evidence="5" id="KW-0106">Calcium</keyword>
<evidence type="ECO:0000256" key="7">
    <source>
        <dbReference type="ARBA" id="ARBA00023136"/>
    </source>
</evidence>
<dbReference type="SMART" id="SM01201">
    <property type="entry name" value="FerB"/>
    <property type="match status" value="1"/>
</dbReference>
<dbReference type="PROSITE" id="PS50004">
    <property type="entry name" value="C2"/>
    <property type="match status" value="6"/>
</dbReference>
<dbReference type="InterPro" id="IPR035892">
    <property type="entry name" value="C2_domain_sf"/>
</dbReference>
<proteinExistence type="predicted"/>
<feature type="domain" description="C2" evidence="10">
    <location>
        <begin position="944"/>
        <end position="1073"/>
    </location>
</feature>
<feature type="compositionally biased region" description="Basic and acidic residues" evidence="8">
    <location>
        <begin position="648"/>
        <end position="669"/>
    </location>
</feature>
<dbReference type="InterPro" id="IPR055072">
    <property type="entry name" value="Ferlin_DSRM"/>
</dbReference>
<dbReference type="GeneTree" id="ENSGT00940000160586"/>
<feature type="domain" description="C2" evidence="10">
    <location>
        <begin position="193"/>
        <end position="311"/>
    </location>
</feature>
<evidence type="ECO:0000313" key="12">
    <source>
        <dbReference type="Proteomes" id="UP000264840"/>
    </source>
</evidence>
<keyword evidence="2 9" id="KW-0812">Transmembrane</keyword>